<accession>A0A7J5B882</accession>
<evidence type="ECO:0000313" key="2">
    <source>
        <dbReference type="Proteomes" id="UP000490386"/>
    </source>
</evidence>
<comment type="caution">
    <text evidence="1">The sequence shown here is derived from an EMBL/GenBank/DDBJ whole genome shotgun (WGS) entry which is preliminary data.</text>
</comment>
<sequence>MKRPVPEICLYCRDRVGIKRWIVPEITYDDEGEGPEHFKTQDSAEKRIEQWLEDHATELEPA</sequence>
<dbReference type="AlphaFoldDB" id="A0A7J5B882"/>
<protein>
    <submittedName>
        <fullName evidence="1">Uncharacterized protein</fullName>
    </submittedName>
</protein>
<proteinExistence type="predicted"/>
<name>A0A7J5B882_9MICO</name>
<reference evidence="1 2" key="1">
    <citation type="submission" date="2019-09" db="EMBL/GenBank/DDBJ databases">
        <title>Phylogeny of genus Pseudoclavibacter and closely related genus.</title>
        <authorList>
            <person name="Li Y."/>
        </authorList>
    </citation>
    <scope>NUCLEOTIDE SEQUENCE [LARGE SCALE GENOMIC DNA]</scope>
    <source>
        <strain evidence="1 2">THG-MD12</strain>
    </source>
</reference>
<organism evidence="1 2">
    <name type="scientific">Pseudoclavibacter terrae</name>
    <dbReference type="NCBI Taxonomy" id="1530195"/>
    <lineage>
        <taxon>Bacteria</taxon>
        <taxon>Bacillati</taxon>
        <taxon>Actinomycetota</taxon>
        <taxon>Actinomycetes</taxon>
        <taxon>Micrococcales</taxon>
        <taxon>Microbacteriaceae</taxon>
        <taxon>Pseudoclavibacter</taxon>
    </lineage>
</organism>
<dbReference type="Proteomes" id="UP000490386">
    <property type="component" value="Unassembled WGS sequence"/>
</dbReference>
<dbReference type="EMBL" id="WBJX01000001">
    <property type="protein sequence ID" value="KAB1639841.1"/>
    <property type="molecule type" value="Genomic_DNA"/>
</dbReference>
<dbReference type="RefSeq" id="WP_151422982.1">
    <property type="nucleotide sequence ID" value="NZ_WBJX01000001.1"/>
</dbReference>
<evidence type="ECO:0000313" key="1">
    <source>
        <dbReference type="EMBL" id="KAB1639841.1"/>
    </source>
</evidence>
<keyword evidence="2" id="KW-1185">Reference proteome</keyword>
<gene>
    <name evidence="1" type="ORF">F8O03_05900</name>
</gene>